<evidence type="ECO:0000313" key="3">
    <source>
        <dbReference type="Proteomes" id="UP000077339"/>
    </source>
</evidence>
<dbReference type="AlphaFoldDB" id="A0A176K107"/>
<dbReference type="InterPro" id="IPR013766">
    <property type="entry name" value="Thioredoxin_domain"/>
</dbReference>
<dbReference type="PATRIC" id="fig|1453497.3.peg.1918"/>
<dbReference type="InterPro" id="IPR036249">
    <property type="entry name" value="Thioredoxin-like_sf"/>
</dbReference>
<dbReference type="Proteomes" id="UP000077339">
    <property type="component" value="Unassembled WGS sequence"/>
</dbReference>
<dbReference type="GO" id="GO:0015035">
    <property type="term" value="F:protein-disulfide reductase activity"/>
    <property type="evidence" value="ECO:0007669"/>
    <property type="project" value="TreeGrafter"/>
</dbReference>
<accession>A0A176K107</accession>
<dbReference type="OrthoDB" id="411356at2"/>
<keyword evidence="3" id="KW-1185">Reference proteome</keyword>
<dbReference type="Gene3D" id="3.40.30.10">
    <property type="entry name" value="Glutaredoxin"/>
    <property type="match status" value="1"/>
</dbReference>
<dbReference type="PANTHER" id="PTHR45663">
    <property type="entry name" value="GEO12009P1"/>
    <property type="match status" value="1"/>
</dbReference>
<dbReference type="EMBL" id="JFHK01000007">
    <property type="protein sequence ID" value="OAA30690.1"/>
    <property type="molecule type" value="Genomic_DNA"/>
</dbReference>
<dbReference type="PANTHER" id="PTHR45663:SF11">
    <property type="entry name" value="GEO12009P1"/>
    <property type="match status" value="1"/>
</dbReference>
<sequence>MKEVSFNELQSEIEKELVLVEFSTPTCGVCTTVKRKLEDIEENYPQWKFLYVDMNKNPEASGAFTVFTAPTIIIFHNGKELNRWARNFGMNQITDYLNRLTEMLF</sequence>
<feature type="domain" description="Thioredoxin" evidence="1">
    <location>
        <begin position="1"/>
        <end position="105"/>
    </location>
</feature>
<dbReference type="SUPFAM" id="SSF52833">
    <property type="entry name" value="Thioredoxin-like"/>
    <property type="match status" value="1"/>
</dbReference>
<organism evidence="2 3">
    <name type="scientific">Kosmotoga arenicorallina S304</name>
    <dbReference type="NCBI Taxonomy" id="1453497"/>
    <lineage>
        <taxon>Bacteria</taxon>
        <taxon>Thermotogati</taxon>
        <taxon>Thermotogota</taxon>
        <taxon>Thermotogae</taxon>
        <taxon>Kosmotogales</taxon>
        <taxon>Kosmotogaceae</taxon>
        <taxon>Kosmotoga</taxon>
    </lineage>
</organism>
<dbReference type="RefSeq" id="WP_068347257.1">
    <property type="nucleotide sequence ID" value="NZ_JFHK01000007.1"/>
</dbReference>
<gene>
    <name evidence="2" type="ORF">AT15_09680</name>
</gene>
<reference evidence="2 3" key="1">
    <citation type="submission" date="2014-02" db="EMBL/GenBank/DDBJ databases">
        <title>Kosmotoga genome sequencing.</title>
        <authorList>
            <person name="Pollo S.M."/>
            <person name="Charchuk R."/>
            <person name="Nesbo C.L."/>
        </authorList>
    </citation>
    <scope>NUCLEOTIDE SEQUENCE [LARGE SCALE GENOMIC DNA]</scope>
    <source>
        <strain evidence="2 3">S304</strain>
    </source>
</reference>
<protein>
    <recommendedName>
        <fullName evidence="1">Thioredoxin domain-containing protein</fullName>
    </recommendedName>
</protein>
<dbReference type="PROSITE" id="PS51352">
    <property type="entry name" value="THIOREDOXIN_2"/>
    <property type="match status" value="1"/>
</dbReference>
<proteinExistence type="predicted"/>
<evidence type="ECO:0000313" key="2">
    <source>
        <dbReference type="EMBL" id="OAA30690.1"/>
    </source>
</evidence>
<dbReference type="Pfam" id="PF00085">
    <property type="entry name" value="Thioredoxin"/>
    <property type="match status" value="1"/>
</dbReference>
<dbReference type="STRING" id="1453497.AT15_09680"/>
<name>A0A176K107_9BACT</name>
<dbReference type="CDD" id="cd02947">
    <property type="entry name" value="TRX_family"/>
    <property type="match status" value="1"/>
</dbReference>
<dbReference type="GO" id="GO:0005737">
    <property type="term" value="C:cytoplasm"/>
    <property type="evidence" value="ECO:0007669"/>
    <property type="project" value="TreeGrafter"/>
</dbReference>
<comment type="caution">
    <text evidence="2">The sequence shown here is derived from an EMBL/GenBank/DDBJ whole genome shotgun (WGS) entry which is preliminary data.</text>
</comment>
<evidence type="ECO:0000259" key="1">
    <source>
        <dbReference type="PROSITE" id="PS51352"/>
    </source>
</evidence>